<reference evidence="12 13" key="1">
    <citation type="journal article" date="2015" name="Stand. Genomic Sci.">
        <title>Genomic Encyclopedia of Bacterial and Archaeal Type Strains, Phase III: the genomes of soil and plant-associated and newly described type strains.</title>
        <authorList>
            <person name="Whitman W.B."/>
            <person name="Woyke T."/>
            <person name="Klenk H.P."/>
            <person name="Zhou Y."/>
            <person name="Lilburn T.G."/>
            <person name="Beck B.J."/>
            <person name="De Vos P."/>
            <person name="Vandamme P."/>
            <person name="Eisen J.A."/>
            <person name="Garrity G."/>
            <person name="Hugenholtz P."/>
            <person name="Kyrpides N.C."/>
        </authorList>
    </citation>
    <scope>NUCLEOTIDE SEQUENCE [LARGE SCALE GENOMIC DNA]</scope>
    <source>
        <strain evidence="12 13">CGMCC 1.10115</strain>
    </source>
</reference>
<dbReference type="Gene3D" id="3.20.20.70">
    <property type="entry name" value="Aldolase class I"/>
    <property type="match status" value="1"/>
</dbReference>
<keyword evidence="9 10" id="KW-0413">Isomerase</keyword>
<feature type="domain" description="N-(5'phosphoribosyl) anthranilate isomerase (PRAI)" evidence="11">
    <location>
        <begin position="3"/>
        <end position="196"/>
    </location>
</feature>
<evidence type="ECO:0000313" key="13">
    <source>
        <dbReference type="Proteomes" id="UP000318667"/>
    </source>
</evidence>
<dbReference type="InterPro" id="IPR001240">
    <property type="entry name" value="PRAI_dom"/>
</dbReference>
<dbReference type="AlphaFoldDB" id="A0A562JDS9"/>
<evidence type="ECO:0000313" key="12">
    <source>
        <dbReference type="EMBL" id="TWH81307.1"/>
    </source>
</evidence>
<sequence>MKVKICGIRDIATALSAIESGADALGFVFAQSKRRIEPEEAGKIIRQLPEDLLKVGVFVNETKENIDKIVEITRINVIQLHGDETPEFSSAFSIPVIKALSVGSAEDLSKLDEYSSEYFLLDSPKGKYRGGNGVSFDWSILNEKHFLDKKIILAGGLNPDNVAEGIKTANPYMVDVSSGVETEGKKDLGKIERFIDKARSLEREEVK</sequence>
<evidence type="ECO:0000256" key="5">
    <source>
        <dbReference type="ARBA" id="ARBA00022272"/>
    </source>
</evidence>
<evidence type="ECO:0000256" key="4">
    <source>
        <dbReference type="ARBA" id="ARBA00012572"/>
    </source>
</evidence>
<dbReference type="Proteomes" id="UP000318667">
    <property type="component" value="Unassembled WGS sequence"/>
</dbReference>
<dbReference type="GO" id="GO:0004640">
    <property type="term" value="F:phosphoribosylanthranilate isomerase activity"/>
    <property type="evidence" value="ECO:0007669"/>
    <property type="project" value="UniProtKB-UniRule"/>
</dbReference>
<keyword evidence="13" id="KW-1185">Reference proteome</keyword>
<dbReference type="CDD" id="cd00405">
    <property type="entry name" value="PRAI"/>
    <property type="match status" value="1"/>
</dbReference>
<dbReference type="NCBIfam" id="NF002298">
    <property type="entry name" value="PRK01222.1-4"/>
    <property type="match status" value="1"/>
</dbReference>
<dbReference type="InterPro" id="IPR044643">
    <property type="entry name" value="TrpF_fam"/>
</dbReference>
<dbReference type="OrthoDB" id="9786954at2"/>
<name>A0A562JDS9_9BACI</name>
<evidence type="ECO:0000256" key="7">
    <source>
        <dbReference type="ARBA" id="ARBA00022822"/>
    </source>
</evidence>
<dbReference type="InterPro" id="IPR013785">
    <property type="entry name" value="Aldolase_TIM"/>
</dbReference>
<keyword evidence="7 10" id="KW-0822">Tryptophan biosynthesis</keyword>
<evidence type="ECO:0000256" key="10">
    <source>
        <dbReference type="HAMAP-Rule" id="MF_00135"/>
    </source>
</evidence>
<evidence type="ECO:0000256" key="8">
    <source>
        <dbReference type="ARBA" id="ARBA00023141"/>
    </source>
</evidence>
<proteinExistence type="inferred from homology"/>
<comment type="pathway">
    <text evidence="2 10">Amino-acid biosynthesis; L-tryptophan biosynthesis; L-tryptophan from chorismate: step 3/5.</text>
</comment>
<evidence type="ECO:0000256" key="9">
    <source>
        <dbReference type="ARBA" id="ARBA00023235"/>
    </source>
</evidence>
<evidence type="ECO:0000256" key="3">
    <source>
        <dbReference type="ARBA" id="ARBA00007571"/>
    </source>
</evidence>
<dbReference type="HAMAP" id="MF_00135">
    <property type="entry name" value="PRAI"/>
    <property type="match status" value="1"/>
</dbReference>
<dbReference type="PANTHER" id="PTHR42894">
    <property type="entry name" value="N-(5'-PHOSPHORIBOSYL)ANTHRANILATE ISOMERASE"/>
    <property type="match status" value="1"/>
</dbReference>
<evidence type="ECO:0000259" key="11">
    <source>
        <dbReference type="Pfam" id="PF00697"/>
    </source>
</evidence>
<dbReference type="PANTHER" id="PTHR42894:SF1">
    <property type="entry name" value="N-(5'-PHOSPHORIBOSYL)ANTHRANILATE ISOMERASE"/>
    <property type="match status" value="1"/>
</dbReference>
<protein>
    <recommendedName>
        <fullName evidence="5 10">N-(5'-phosphoribosyl)anthranilate isomerase</fullName>
        <shortName evidence="10">PRAI</shortName>
        <ecNumber evidence="4 10">5.3.1.24</ecNumber>
    </recommendedName>
</protein>
<dbReference type="UniPathway" id="UPA00035">
    <property type="reaction ID" value="UER00042"/>
</dbReference>
<dbReference type="InterPro" id="IPR011060">
    <property type="entry name" value="RibuloseP-bd_barrel"/>
</dbReference>
<dbReference type="GeneID" id="65405454"/>
<dbReference type="EMBL" id="VLKI01000017">
    <property type="protein sequence ID" value="TWH81307.1"/>
    <property type="molecule type" value="Genomic_DNA"/>
</dbReference>
<organism evidence="12 13">
    <name type="scientific">Cytobacillus oceanisediminis</name>
    <dbReference type="NCBI Taxonomy" id="665099"/>
    <lineage>
        <taxon>Bacteria</taxon>
        <taxon>Bacillati</taxon>
        <taxon>Bacillota</taxon>
        <taxon>Bacilli</taxon>
        <taxon>Bacillales</taxon>
        <taxon>Bacillaceae</taxon>
        <taxon>Cytobacillus</taxon>
    </lineage>
</organism>
<evidence type="ECO:0000256" key="6">
    <source>
        <dbReference type="ARBA" id="ARBA00022605"/>
    </source>
</evidence>
<accession>A0A562JDS9</accession>
<gene>
    <name evidence="10" type="primary">trpF</name>
    <name evidence="12" type="ORF">IQ19_04350</name>
</gene>
<keyword evidence="8 10" id="KW-0057">Aromatic amino acid biosynthesis</keyword>
<comment type="catalytic activity">
    <reaction evidence="1 10">
        <text>N-(5-phospho-beta-D-ribosyl)anthranilate = 1-(2-carboxyphenylamino)-1-deoxy-D-ribulose 5-phosphate</text>
        <dbReference type="Rhea" id="RHEA:21540"/>
        <dbReference type="ChEBI" id="CHEBI:18277"/>
        <dbReference type="ChEBI" id="CHEBI:58613"/>
        <dbReference type="EC" id="5.3.1.24"/>
    </reaction>
</comment>
<comment type="similarity">
    <text evidence="3 10">Belongs to the TrpF family.</text>
</comment>
<dbReference type="FunFam" id="3.20.20.70:FF:000075">
    <property type="entry name" value="Tryptophan biosynthesis protein TRP1"/>
    <property type="match status" value="1"/>
</dbReference>
<dbReference type="SUPFAM" id="SSF51366">
    <property type="entry name" value="Ribulose-phoshate binding barrel"/>
    <property type="match status" value="1"/>
</dbReference>
<evidence type="ECO:0000256" key="2">
    <source>
        <dbReference type="ARBA" id="ARBA00004664"/>
    </source>
</evidence>
<comment type="caution">
    <text evidence="12">The sequence shown here is derived from an EMBL/GenBank/DDBJ whole genome shotgun (WGS) entry which is preliminary data.</text>
</comment>
<dbReference type="RefSeq" id="WP_144544804.1">
    <property type="nucleotide sequence ID" value="NZ_CBCSDC010000018.1"/>
</dbReference>
<dbReference type="GO" id="GO:0000162">
    <property type="term" value="P:L-tryptophan biosynthetic process"/>
    <property type="evidence" value="ECO:0007669"/>
    <property type="project" value="UniProtKB-UniRule"/>
</dbReference>
<keyword evidence="6 10" id="KW-0028">Amino-acid biosynthesis</keyword>
<dbReference type="EC" id="5.3.1.24" evidence="4 10"/>
<dbReference type="Pfam" id="PF00697">
    <property type="entry name" value="PRAI"/>
    <property type="match status" value="1"/>
</dbReference>
<evidence type="ECO:0000256" key="1">
    <source>
        <dbReference type="ARBA" id="ARBA00001164"/>
    </source>
</evidence>